<dbReference type="AlphaFoldDB" id="A0A7M5U5H1"/>
<evidence type="ECO:0008006" key="7">
    <source>
        <dbReference type="Google" id="ProtNLM"/>
    </source>
</evidence>
<evidence type="ECO:0000256" key="4">
    <source>
        <dbReference type="SAM" id="Coils"/>
    </source>
</evidence>
<proteinExistence type="predicted"/>
<dbReference type="Proteomes" id="UP000594262">
    <property type="component" value="Unplaced"/>
</dbReference>
<evidence type="ECO:0000256" key="1">
    <source>
        <dbReference type="ARBA" id="ARBA00022574"/>
    </source>
</evidence>
<dbReference type="PRINTS" id="PR00320">
    <property type="entry name" value="GPROTEINBRPT"/>
</dbReference>
<feature type="repeat" description="WD" evidence="3">
    <location>
        <begin position="391"/>
        <end position="432"/>
    </location>
</feature>
<sequence>MEDTFYLQEGSIEAESVDGFQYDEITVDDEFSITGTDIDEDLETALHTAQEKDSLNSFEEKSAVSSIVTRTRPEVTEDFVRNFLVRMNMVKTLDTFQTEWYEFKEKGMLKEEDTSNVPDVYIRNRQLDELVNHLKDELQSFKNAAQKAKDTHLKLRKERDFHRMHHKRVVQEKDKLLNEIKRMKQHYENYEPTLKALRQKYETAMKEKMLTKLERDRALAQIEGIQTSQAQNQNFTEKQAKQPKYVPITPNYDIQDNFQYSSEISPTKHPKDSEFPADKGVNPMLAKQKITCPHVSRSGGFRLTNSIQGHSLGISGFALHPRKQILATVSDDKTWKLWALLEGELIMTGEGHTEWLSDCHFSPSGTQLVTTSGDSTVKIWDFAEERCIVTFNDHTHAVWGCSWHHTGDFIATCANDGISKIWDLNSLRCRTTLRGHADSVNSVQFLAYSNTLCTCSADKTISLWDARTGLCAQTLYGHMHSVNHATFNMQGDVLASADAYGHVYLWDIRTCSISSKIDLGPHAINKIAFDPGSSVVACASNDGLVKIYEIENEQVTTLTGHEDAVQTVIFDRQGEFMLSGGSDSLVKVWS</sequence>
<evidence type="ECO:0000313" key="5">
    <source>
        <dbReference type="EnsemblMetazoa" id="CLYHEMP006497.1"/>
    </source>
</evidence>
<dbReference type="FunFam" id="2.130.10.10:FF:001313">
    <property type="entry name" value="Predicted protein"/>
    <property type="match status" value="1"/>
</dbReference>
<feature type="repeat" description="WD" evidence="3">
    <location>
        <begin position="475"/>
        <end position="510"/>
    </location>
</feature>
<dbReference type="InterPro" id="IPR020472">
    <property type="entry name" value="WD40_PAC1"/>
</dbReference>
<protein>
    <recommendedName>
        <fullName evidence="7">Sperm-associated antigen 16 protein</fullName>
    </recommendedName>
</protein>
<dbReference type="RefSeq" id="XP_066921523.1">
    <property type="nucleotide sequence ID" value="XM_067065422.1"/>
</dbReference>
<dbReference type="PROSITE" id="PS50082">
    <property type="entry name" value="WD_REPEATS_2"/>
    <property type="match status" value="6"/>
</dbReference>
<dbReference type="InterPro" id="IPR050995">
    <property type="entry name" value="WD-F-box_domain-protein"/>
</dbReference>
<dbReference type="SUPFAM" id="SSF50978">
    <property type="entry name" value="WD40 repeat-like"/>
    <property type="match status" value="1"/>
</dbReference>
<feature type="repeat" description="WD" evidence="3">
    <location>
        <begin position="558"/>
        <end position="590"/>
    </location>
</feature>
<evidence type="ECO:0000256" key="3">
    <source>
        <dbReference type="PROSITE-ProRule" id="PRU00221"/>
    </source>
</evidence>
<name>A0A7M5U5H1_9CNID</name>
<feature type="coiled-coil region" evidence="4">
    <location>
        <begin position="124"/>
        <end position="214"/>
    </location>
</feature>
<evidence type="ECO:0000313" key="6">
    <source>
        <dbReference type="Proteomes" id="UP000594262"/>
    </source>
</evidence>
<dbReference type="OrthoDB" id="538223at2759"/>
<dbReference type="InterPro" id="IPR019775">
    <property type="entry name" value="WD40_repeat_CS"/>
</dbReference>
<dbReference type="SMART" id="SM00320">
    <property type="entry name" value="WD40"/>
    <property type="match status" value="7"/>
</dbReference>
<keyword evidence="1 3" id="KW-0853">WD repeat</keyword>
<accession>A0A7M5U5H1</accession>
<dbReference type="PANTHER" id="PTHR14604:SF3">
    <property type="entry name" value="SPERM-ASSOCIATED ANTIGEN 16 PROTEIN"/>
    <property type="match status" value="1"/>
</dbReference>
<dbReference type="PROSITE" id="PS50294">
    <property type="entry name" value="WD_REPEATS_REGION"/>
    <property type="match status" value="6"/>
</dbReference>
<feature type="repeat" description="WD" evidence="3">
    <location>
        <begin position="307"/>
        <end position="348"/>
    </location>
</feature>
<dbReference type="CDD" id="cd00200">
    <property type="entry name" value="WD40"/>
    <property type="match status" value="1"/>
</dbReference>
<keyword evidence="6" id="KW-1185">Reference proteome</keyword>
<dbReference type="GeneID" id="136808861"/>
<dbReference type="PROSITE" id="PS00678">
    <property type="entry name" value="WD_REPEATS_1"/>
    <property type="match status" value="2"/>
</dbReference>
<dbReference type="InterPro" id="IPR036322">
    <property type="entry name" value="WD40_repeat_dom_sf"/>
</dbReference>
<dbReference type="EnsemblMetazoa" id="CLYHEMT006497.1">
    <property type="protein sequence ID" value="CLYHEMP006497.1"/>
    <property type="gene ID" value="CLYHEMG006497"/>
</dbReference>
<keyword evidence="4" id="KW-0175">Coiled coil</keyword>
<dbReference type="InterPro" id="IPR001680">
    <property type="entry name" value="WD40_rpt"/>
</dbReference>
<dbReference type="GO" id="GO:1990716">
    <property type="term" value="C:axonemal central apparatus"/>
    <property type="evidence" value="ECO:0007669"/>
    <property type="project" value="TreeGrafter"/>
</dbReference>
<dbReference type="PANTHER" id="PTHR14604">
    <property type="entry name" value="WD40 REPEAT PF20"/>
    <property type="match status" value="1"/>
</dbReference>
<feature type="repeat" description="WD" evidence="3">
    <location>
        <begin position="349"/>
        <end position="390"/>
    </location>
</feature>
<keyword evidence="2" id="KW-0677">Repeat</keyword>
<reference evidence="5" key="1">
    <citation type="submission" date="2021-01" db="UniProtKB">
        <authorList>
            <consortium name="EnsemblMetazoa"/>
        </authorList>
    </citation>
    <scope>IDENTIFICATION</scope>
</reference>
<organism evidence="5 6">
    <name type="scientific">Clytia hemisphaerica</name>
    <dbReference type="NCBI Taxonomy" id="252671"/>
    <lineage>
        <taxon>Eukaryota</taxon>
        <taxon>Metazoa</taxon>
        <taxon>Cnidaria</taxon>
        <taxon>Hydrozoa</taxon>
        <taxon>Hydroidolina</taxon>
        <taxon>Leptothecata</taxon>
        <taxon>Obeliida</taxon>
        <taxon>Clytiidae</taxon>
        <taxon>Clytia</taxon>
    </lineage>
</organism>
<dbReference type="InterPro" id="IPR015943">
    <property type="entry name" value="WD40/YVTN_repeat-like_dom_sf"/>
</dbReference>
<dbReference type="Gene3D" id="2.130.10.10">
    <property type="entry name" value="YVTN repeat-like/Quinoprotein amine dehydrogenase"/>
    <property type="match status" value="2"/>
</dbReference>
<dbReference type="GO" id="GO:0035082">
    <property type="term" value="P:axoneme assembly"/>
    <property type="evidence" value="ECO:0007669"/>
    <property type="project" value="TreeGrafter"/>
</dbReference>
<feature type="repeat" description="WD" evidence="3">
    <location>
        <begin position="433"/>
        <end position="474"/>
    </location>
</feature>
<evidence type="ECO:0000256" key="2">
    <source>
        <dbReference type="ARBA" id="ARBA00022737"/>
    </source>
</evidence>
<dbReference type="Pfam" id="PF00400">
    <property type="entry name" value="WD40"/>
    <property type="match status" value="7"/>
</dbReference>